<evidence type="ECO:0000313" key="9">
    <source>
        <dbReference type="EMBL" id="AIR09757.1"/>
    </source>
</evidence>
<dbReference type="PROSITE" id="PS50240">
    <property type="entry name" value="TRYPSIN_DOM"/>
    <property type="match status" value="1"/>
</dbReference>
<dbReference type="InterPro" id="IPR009003">
    <property type="entry name" value="Peptidase_S1_PA"/>
</dbReference>
<dbReference type="GO" id="GO:0004252">
    <property type="term" value="F:serine-type endopeptidase activity"/>
    <property type="evidence" value="ECO:0007669"/>
    <property type="project" value="UniProtKB-EC"/>
</dbReference>
<evidence type="ECO:0000256" key="1">
    <source>
        <dbReference type="ARBA" id="ARBA00022670"/>
    </source>
</evidence>
<feature type="domain" description="Peptidase S1" evidence="8">
    <location>
        <begin position="23"/>
        <end position="256"/>
    </location>
</feature>
<evidence type="ECO:0000256" key="7">
    <source>
        <dbReference type="SAM" id="SignalP"/>
    </source>
</evidence>
<feature type="chain" id="PRO_5001849578" evidence="7">
    <location>
        <begin position="21"/>
        <end position="256"/>
    </location>
</feature>
<dbReference type="InterPro" id="IPR043504">
    <property type="entry name" value="Peptidase_S1_PA_chymotrypsin"/>
</dbReference>
<evidence type="ECO:0000259" key="8">
    <source>
        <dbReference type="PROSITE" id="PS50240"/>
    </source>
</evidence>
<keyword evidence="7" id="KW-0732">Signal</keyword>
<dbReference type="InterPro" id="IPR001314">
    <property type="entry name" value="Peptidase_S1A"/>
</dbReference>
<dbReference type="GO" id="GO:0006508">
    <property type="term" value="P:proteolysis"/>
    <property type="evidence" value="ECO:0007669"/>
    <property type="project" value="UniProtKB-KW"/>
</dbReference>
<dbReference type="Gene3D" id="2.40.10.10">
    <property type="entry name" value="Trypsin-like serine proteases"/>
    <property type="match status" value="1"/>
</dbReference>
<dbReference type="PROSITE" id="PS00135">
    <property type="entry name" value="TRYPSIN_SER"/>
    <property type="match status" value="1"/>
</dbReference>
<evidence type="ECO:0000256" key="2">
    <source>
        <dbReference type="ARBA" id="ARBA00022801"/>
    </source>
</evidence>
<sequence length="256" mass="27502">MASPTWICLLFAVAACSVSAQRIVGGEDTTIEQYPSLVQLESRVLVWSQSCAATIITNFHAVSAAHCFILASTTTRRIRAGTSMRGTGGTVVGLDWFRHHPTYSLFTLDADITILRLSSPLIYTDQIARAPVISQDFDLPDNLPVVHAGWGTTEEGGRPSEIVQDVTVYTINHALCVERYSNLTPVPRTVTANMICAGILDVGGKDACQGDSGGPLYYGEILVGVVSWGEGCANDTYPGVSTRVASYTNWIIETAV</sequence>
<keyword evidence="4" id="KW-1015">Disulfide bond</keyword>
<comment type="similarity">
    <text evidence="5">Belongs to the peptidase S1 family. CLIP subfamily.</text>
</comment>
<dbReference type="EMBL" id="KM083776">
    <property type="protein sequence ID" value="AIR09757.1"/>
    <property type="molecule type" value="mRNA"/>
</dbReference>
<feature type="signal peptide" evidence="7">
    <location>
        <begin position="1"/>
        <end position="20"/>
    </location>
</feature>
<dbReference type="EC" id="3.4.21.4" evidence="9"/>
<reference evidence="9" key="1">
    <citation type="submission" date="2014-06" db="EMBL/GenBank/DDBJ databases">
        <title>Digestive Peptidase Evolution in Holometabolous Insects Led to a Specialized Group of Enzymes in Lepidoptera.</title>
        <authorList>
            <person name="Dias R.O."/>
            <person name="Via A."/>
            <person name="Brandao M.M."/>
            <person name="Tramontano A."/>
            <person name="Silva-Filho M.C."/>
        </authorList>
    </citation>
    <scope>NUCLEOTIDE SEQUENCE</scope>
    <source>
        <strain evidence="9">ALA_tHybas_V2_733</strain>
    </source>
</reference>
<evidence type="ECO:0000256" key="6">
    <source>
        <dbReference type="RuleBase" id="RU363034"/>
    </source>
</evidence>
<organism evidence="9">
    <name type="scientific">Alabama argillacea</name>
    <name type="common">Cotton leafworm</name>
    <dbReference type="NCBI Taxonomy" id="720635"/>
    <lineage>
        <taxon>Eukaryota</taxon>
        <taxon>Metazoa</taxon>
        <taxon>Ecdysozoa</taxon>
        <taxon>Arthropoda</taxon>
        <taxon>Hexapoda</taxon>
        <taxon>Insecta</taxon>
        <taxon>Pterygota</taxon>
        <taxon>Neoptera</taxon>
        <taxon>Endopterygota</taxon>
        <taxon>Lepidoptera</taxon>
        <taxon>Glossata</taxon>
        <taxon>Ditrysia</taxon>
        <taxon>Noctuoidea</taxon>
        <taxon>Erebidae</taxon>
        <taxon>Scoliopteryginae</taxon>
        <taxon>Alabama</taxon>
    </lineage>
</organism>
<keyword evidence="1 6" id="KW-0645">Protease</keyword>
<keyword evidence="2 6" id="KW-0378">Hydrolase</keyword>
<proteinExistence type="evidence at transcript level"/>
<dbReference type="InterPro" id="IPR050430">
    <property type="entry name" value="Peptidase_S1"/>
</dbReference>
<protein>
    <submittedName>
        <fullName evidence="9">Trypsin-like serine protease</fullName>
        <ecNumber evidence="9">3.4.21.4</ecNumber>
    </submittedName>
</protein>
<dbReference type="InterPro" id="IPR001254">
    <property type="entry name" value="Trypsin_dom"/>
</dbReference>
<dbReference type="CDD" id="cd00190">
    <property type="entry name" value="Tryp_SPc"/>
    <property type="match status" value="1"/>
</dbReference>
<dbReference type="InterPro" id="IPR018114">
    <property type="entry name" value="TRYPSIN_HIS"/>
</dbReference>
<evidence type="ECO:0000256" key="4">
    <source>
        <dbReference type="ARBA" id="ARBA00023157"/>
    </source>
</evidence>
<dbReference type="PROSITE" id="PS00134">
    <property type="entry name" value="TRYPSIN_HIS"/>
    <property type="match status" value="1"/>
</dbReference>
<keyword evidence="3 6" id="KW-0720">Serine protease</keyword>
<dbReference type="PANTHER" id="PTHR24276:SF91">
    <property type="entry name" value="AT26814P-RELATED"/>
    <property type="match status" value="1"/>
</dbReference>
<name>A0A089RSX5_ALAAG</name>
<dbReference type="SUPFAM" id="SSF50494">
    <property type="entry name" value="Trypsin-like serine proteases"/>
    <property type="match status" value="1"/>
</dbReference>
<evidence type="ECO:0000256" key="3">
    <source>
        <dbReference type="ARBA" id="ARBA00022825"/>
    </source>
</evidence>
<dbReference type="SMART" id="SM00020">
    <property type="entry name" value="Tryp_SPc"/>
    <property type="match status" value="1"/>
</dbReference>
<dbReference type="FunFam" id="2.40.10.10:FF:000002">
    <property type="entry name" value="Transmembrane protease serine"/>
    <property type="match status" value="1"/>
</dbReference>
<dbReference type="PRINTS" id="PR00722">
    <property type="entry name" value="CHYMOTRYPSIN"/>
</dbReference>
<dbReference type="AlphaFoldDB" id="A0A089RSX5"/>
<accession>A0A089RSX5</accession>
<dbReference type="PANTHER" id="PTHR24276">
    <property type="entry name" value="POLYSERASE-RELATED"/>
    <property type="match status" value="1"/>
</dbReference>
<evidence type="ECO:0000256" key="5">
    <source>
        <dbReference type="ARBA" id="ARBA00024195"/>
    </source>
</evidence>
<dbReference type="InterPro" id="IPR033116">
    <property type="entry name" value="TRYPSIN_SER"/>
</dbReference>
<dbReference type="Pfam" id="PF00089">
    <property type="entry name" value="Trypsin"/>
    <property type="match status" value="1"/>
</dbReference>